<dbReference type="InterPro" id="IPR036291">
    <property type="entry name" value="NAD(P)-bd_dom_sf"/>
</dbReference>
<name>A0A382DV59_9ZZZZ</name>
<dbReference type="PANTHER" id="PTHR43245:SF13">
    <property type="entry name" value="UDP-D-APIOSE_UDP-D-XYLOSE SYNTHASE 2"/>
    <property type="match status" value="1"/>
</dbReference>
<dbReference type="Pfam" id="PF01370">
    <property type="entry name" value="Epimerase"/>
    <property type="match status" value="1"/>
</dbReference>
<dbReference type="InterPro" id="IPR050177">
    <property type="entry name" value="Lipid_A_modif_metabolic_enz"/>
</dbReference>
<dbReference type="EMBL" id="UINC01041274">
    <property type="protein sequence ID" value="SVB42320.1"/>
    <property type="molecule type" value="Genomic_DNA"/>
</dbReference>
<evidence type="ECO:0000259" key="1">
    <source>
        <dbReference type="Pfam" id="PF01370"/>
    </source>
</evidence>
<reference evidence="2" key="1">
    <citation type="submission" date="2018-05" db="EMBL/GenBank/DDBJ databases">
        <authorList>
            <person name="Lanie J.A."/>
            <person name="Ng W.-L."/>
            <person name="Kazmierczak K.M."/>
            <person name="Andrzejewski T.M."/>
            <person name="Davidsen T.M."/>
            <person name="Wayne K.J."/>
            <person name="Tettelin H."/>
            <person name="Glass J.I."/>
            <person name="Rusch D."/>
            <person name="Podicherti R."/>
            <person name="Tsui H.-C.T."/>
            <person name="Winkler M.E."/>
        </authorList>
    </citation>
    <scope>NUCLEOTIDE SEQUENCE</scope>
</reference>
<proteinExistence type="predicted"/>
<feature type="domain" description="NAD-dependent epimerase/dehydratase" evidence="1">
    <location>
        <begin position="4"/>
        <end position="105"/>
    </location>
</feature>
<dbReference type="AlphaFoldDB" id="A0A382DV59"/>
<dbReference type="SUPFAM" id="SSF51735">
    <property type="entry name" value="NAD(P)-binding Rossmann-fold domains"/>
    <property type="match status" value="1"/>
</dbReference>
<feature type="non-terminal residue" evidence="2">
    <location>
        <position position="112"/>
    </location>
</feature>
<dbReference type="Gene3D" id="3.40.50.720">
    <property type="entry name" value="NAD(P)-binding Rossmann-like Domain"/>
    <property type="match status" value="1"/>
</dbReference>
<gene>
    <name evidence="2" type="ORF">METZ01_LOCUS195174</name>
</gene>
<dbReference type="PANTHER" id="PTHR43245">
    <property type="entry name" value="BIFUNCTIONAL POLYMYXIN RESISTANCE PROTEIN ARNA"/>
    <property type="match status" value="1"/>
</dbReference>
<accession>A0A382DV59</accession>
<evidence type="ECO:0000313" key="2">
    <source>
        <dbReference type="EMBL" id="SVB42320.1"/>
    </source>
</evidence>
<dbReference type="InterPro" id="IPR001509">
    <property type="entry name" value="Epimerase_deHydtase"/>
</dbReference>
<sequence>MLVSVTGSRGFVGSRLTELLKESGHNVIEWDHNINEERDIEKWVPEGCDAVVHLAGYANVRKSIEDPEKYWYNNVELSKNLFHLALKAQKQLLGHFRIIYASSSCAKKWWLS</sequence>
<organism evidence="2">
    <name type="scientific">marine metagenome</name>
    <dbReference type="NCBI Taxonomy" id="408172"/>
    <lineage>
        <taxon>unclassified sequences</taxon>
        <taxon>metagenomes</taxon>
        <taxon>ecological metagenomes</taxon>
    </lineage>
</organism>
<protein>
    <recommendedName>
        <fullName evidence="1">NAD-dependent epimerase/dehydratase domain-containing protein</fullName>
    </recommendedName>
</protein>
<dbReference type="CDD" id="cd08946">
    <property type="entry name" value="SDR_e"/>
    <property type="match status" value="1"/>
</dbReference>